<keyword evidence="1" id="KW-0488">Methylation</keyword>
<dbReference type="SUPFAM" id="SSF54523">
    <property type="entry name" value="Pili subunits"/>
    <property type="match status" value="1"/>
</dbReference>
<dbReference type="InterPro" id="IPR045584">
    <property type="entry name" value="Pilin-like"/>
</dbReference>
<proteinExistence type="predicted"/>
<evidence type="ECO:0000256" key="1">
    <source>
        <dbReference type="ARBA" id="ARBA00022481"/>
    </source>
</evidence>
<dbReference type="NCBIfam" id="TIGR02532">
    <property type="entry name" value="IV_pilin_GFxxxE"/>
    <property type="match status" value="1"/>
</dbReference>
<feature type="compositionally biased region" description="Basic and acidic residues" evidence="2">
    <location>
        <begin position="164"/>
        <end position="186"/>
    </location>
</feature>
<organism evidence="4 5">
    <name type="scientific">Luteolibacter pohnpeiensis</name>
    <dbReference type="NCBI Taxonomy" id="454153"/>
    <lineage>
        <taxon>Bacteria</taxon>
        <taxon>Pseudomonadati</taxon>
        <taxon>Verrucomicrobiota</taxon>
        <taxon>Verrucomicrobiia</taxon>
        <taxon>Verrucomicrobiales</taxon>
        <taxon>Verrucomicrobiaceae</taxon>
        <taxon>Luteolibacter</taxon>
    </lineage>
</organism>
<evidence type="ECO:0000313" key="4">
    <source>
        <dbReference type="EMBL" id="MBK1883452.1"/>
    </source>
</evidence>
<dbReference type="Proteomes" id="UP000603141">
    <property type="component" value="Unassembled WGS sequence"/>
</dbReference>
<name>A0A934SC53_9BACT</name>
<keyword evidence="5" id="KW-1185">Reference proteome</keyword>
<reference evidence="4" key="1">
    <citation type="submission" date="2021-01" db="EMBL/GenBank/DDBJ databases">
        <title>Modified the classification status of verrucomicrobia.</title>
        <authorList>
            <person name="Feng X."/>
        </authorList>
    </citation>
    <scope>NUCLEOTIDE SEQUENCE</scope>
    <source>
        <strain evidence="4">KCTC 22041</strain>
    </source>
</reference>
<keyword evidence="3" id="KW-0472">Membrane</keyword>
<dbReference type="GO" id="GO:0015627">
    <property type="term" value="C:type II protein secretion system complex"/>
    <property type="evidence" value="ECO:0007669"/>
    <property type="project" value="InterPro"/>
</dbReference>
<sequence>MKITKSTSARGFSLVELLAVITIIVILAAMIMVGMGFVKDKQARSTASVQLALLSDALENYKLDNGVYPAGGEKPNDSNPLYRALYWGDVEDDTEGGAVNGHKVYLPQLNPDDNPQGWIDGSGGSARIVDPWGNEYYYRPGELPDGKVNTDAWNPDFDLWSAGKDGKTSTTDQKDPSNRDDILNKS</sequence>
<accession>A0A934SC53</accession>
<dbReference type="PRINTS" id="PR00813">
    <property type="entry name" value="BCTERIALGSPG"/>
</dbReference>
<comment type="caution">
    <text evidence="4">The sequence shown here is derived from an EMBL/GenBank/DDBJ whole genome shotgun (WGS) entry which is preliminary data.</text>
</comment>
<gene>
    <name evidence="4" type="ORF">JIN85_13580</name>
</gene>
<dbReference type="GO" id="GO:0015628">
    <property type="term" value="P:protein secretion by the type II secretion system"/>
    <property type="evidence" value="ECO:0007669"/>
    <property type="project" value="InterPro"/>
</dbReference>
<evidence type="ECO:0000256" key="3">
    <source>
        <dbReference type="SAM" id="Phobius"/>
    </source>
</evidence>
<evidence type="ECO:0000256" key="2">
    <source>
        <dbReference type="SAM" id="MobiDB-lite"/>
    </source>
</evidence>
<dbReference type="EMBL" id="JAENIJ010000022">
    <property type="protein sequence ID" value="MBK1883452.1"/>
    <property type="molecule type" value="Genomic_DNA"/>
</dbReference>
<dbReference type="Pfam" id="PF07963">
    <property type="entry name" value="N_methyl"/>
    <property type="match status" value="1"/>
</dbReference>
<dbReference type="PROSITE" id="PS00409">
    <property type="entry name" value="PROKAR_NTER_METHYL"/>
    <property type="match status" value="1"/>
</dbReference>
<dbReference type="InterPro" id="IPR012902">
    <property type="entry name" value="N_methyl_site"/>
</dbReference>
<dbReference type="RefSeq" id="WP_200271621.1">
    <property type="nucleotide sequence ID" value="NZ_JAENIJ010000022.1"/>
</dbReference>
<feature type="region of interest" description="Disordered" evidence="2">
    <location>
        <begin position="160"/>
        <end position="186"/>
    </location>
</feature>
<keyword evidence="3" id="KW-1133">Transmembrane helix</keyword>
<dbReference type="Gene3D" id="3.30.700.10">
    <property type="entry name" value="Glycoprotein, Type 4 Pilin"/>
    <property type="match status" value="1"/>
</dbReference>
<evidence type="ECO:0000313" key="5">
    <source>
        <dbReference type="Proteomes" id="UP000603141"/>
    </source>
</evidence>
<protein>
    <submittedName>
        <fullName evidence="4">Prepilin-type N-terminal cleavage/methylation domain-containing protein</fullName>
    </submittedName>
</protein>
<keyword evidence="3" id="KW-0812">Transmembrane</keyword>
<dbReference type="AlphaFoldDB" id="A0A934SC53"/>
<dbReference type="InterPro" id="IPR000983">
    <property type="entry name" value="Bac_GSPG_pilin"/>
</dbReference>
<feature type="transmembrane region" description="Helical" evidence="3">
    <location>
        <begin position="12"/>
        <end position="38"/>
    </location>
</feature>